<dbReference type="InterPro" id="IPR035906">
    <property type="entry name" value="MetI-like_sf"/>
</dbReference>
<keyword evidence="6 7" id="KW-0472">Membrane</keyword>
<dbReference type="GO" id="GO:0005886">
    <property type="term" value="C:plasma membrane"/>
    <property type="evidence" value="ECO:0007669"/>
    <property type="project" value="UniProtKB-SubCell"/>
</dbReference>
<protein>
    <submittedName>
        <fullName evidence="9">Peptide/nickel transport system permease protein</fullName>
    </submittedName>
</protein>
<feature type="transmembrane region" description="Helical" evidence="7">
    <location>
        <begin position="128"/>
        <end position="151"/>
    </location>
</feature>
<feature type="transmembrane region" description="Helical" evidence="7">
    <location>
        <begin position="93"/>
        <end position="116"/>
    </location>
</feature>
<keyword evidence="5 7" id="KW-1133">Transmembrane helix</keyword>
<dbReference type="InterPro" id="IPR000515">
    <property type="entry name" value="MetI-like"/>
</dbReference>
<evidence type="ECO:0000313" key="9">
    <source>
        <dbReference type="EMBL" id="MBB6100133.1"/>
    </source>
</evidence>
<dbReference type="PANTHER" id="PTHR43163:SF6">
    <property type="entry name" value="DIPEPTIDE TRANSPORT SYSTEM PERMEASE PROTEIN DPPB-RELATED"/>
    <property type="match status" value="1"/>
</dbReference>
<proteinExistence type="inferred from homology"/>
<comment type="subcellular location">
    <subcellularLocation>
        <location evidence="1 7">Cell membrane</location>
        <topology evidence="1 7">Multi-pass membrane protein</topology>
    </subcellularLocation>
</comment>
<evidence type="ECO:0000256" key="1">
    <source>
        <dbReference type="ARBA" id="ARBA00004651"/>
    </source>
</evidence>
<keyword evidence="2 7" id="KW-0813">Transport</keyword>
<dbReference type="Gene3D" id="1.10.3720.10">
    <property type="entry name" value="MetI-like"/>
    <property type="match status" value="1"/>
</dbReference>
<keyword evidence="4 7" id="KW-0812">Transmembrane</keyword>
<comment type="caution">
    <text evidence="9">The sequence shown here is derived from an EMBL/GenBank/DDBJ whole genome shotgun (WGS) entry which is preliminary data.</text>
</comment>
<dbReference type="GO" id="GO:0055085">
    <property type="term" value="P:transmembrane transport"/>
    <property type="evidence" value="ECO:0007669"/>
    <property type="project" value="InterPro"/>
</dbReference>
<dbReference type="EMBL" id="JACHHG010000022">
    <property type="protein sequence ID" value="MBB6100133.1"/>
    <property type="molecule type" value="Genomic_DNA"/>
</dbReference>
<feature type="transmembrane region" description="Helical" evidence="7">
    <location>
        <begin position="163"/>
        <end position="182"/>
    </location>
</feature>
<evidence type="ECO:0000256" key="6">
    <source>
        <dbReference type="ARBA" id="ARBA00023136"/>
    </source>
</evidence>
<keyword evidence="10" id="KW-1185">Reference proteome</keyword>
<dbReference type="AlphaFoldDB" id="A0A841I476"/>
<evidence type="ECO:0000256" key="4">
    <source>
        <dbReference type="ARBA" id="ARBA00022692"/>
    </source>
</evidence>
<feature type="transmembrane region" description="Helical" evidence="7">
    <location>
        <begin position="225"/>
        <end position="247"/>
    </location>
</feature>
<evidence type="ECO:0000313" key="10">
    <source>
        <dbReference type="Proteomes" id="UP000569951"/>
    </source>
</evidence>
<evidence type="ECO:0000259" key="8">
    <source>
        <dbReference type="PROSITE" id="PS50928"/>
    </source>
</evidence>
<evidence type="ECO:0000256" key="5">
    <source>
        <dbReference type="ARBA" id="ARBA00022989"/>
    </source>
</evidence>
<name>A0A841I476_9DEIO</name>
<accession>A0A841I476</accession>
<dbReference type="InterPro" id="IPR045621">
    <property type="entry name" value="BPD_transp_1_N"/>
</dbReference>
<organism evidence="9 10">
    <name type="scientific">Deinobacterium chartae</name>
    <dbReference type="NCBI Taxonomy" id="521158"/>
    <lineage>
        <taxon>Bacteria</taxon>
        <taxon>Thermotogati</taxon>
        <taxon>Deinococcota</taxon>
        <taxon>Deinococci</taxon>
        <taxon>Deinococcales</taxon>
        <taxon>Deinococcaceae</taxon>
        <taxon>Deinobacterium</taxon>
    </lineage>
</organism>
<evidence type="ECO:0000256" key="7">
    <source>
        <dbReference type="RuleBase" id="RU363032"/>
    </source>
</evidence>
<evidence type="ECO:0000256" key="3">
    <source>
        <dbReference type="ARBA" id="ARBA00022475"/>
    </source>
</evidence>
<keyword evidence="3" id="KW-1003">Cell membrane</keyword>
<comment type="similarity">
    <text evidence="7">Belongs to the binding-protein-dependent transport system permease family.</text>
</comment>
<sequence length="302" mass="32053">MTRLTRGTLTLASVVILAFVLGRASGDPVALMLPDTATPEQISQMRSSLGLDGPLTTQLARYISNLLHGDLGSSLIYNRPALEVVLERLPASLVLTVPAFVIAVLLGVLLGVTTAVRRGSLLDHAVRFLTLMGQSLPSFFIGIALILLFGVTLRLLPTFGNDSLAHALLPGITLAIAPLALVTRLVRSSVLEVLHSDYVRTAHAKGLPRTTVLVRHALRNSLIPLVSLLGLEIPSLIGGALVIETVFAWPGTGFLAVQAIGGRDFPVIQTIVLLSSLAYVAASLMVDALYAWLDPRVGEEKA</sequence>
<dbReference type="Pfam" id="PF19300">
    <property type="entry name" value="BPD_transp_1_N"/>
    <property type="match status" value="1"/>
</dbReference>
<dbReference type="PANTHER" id="PTHR43163">
    <property type="entry name" value="DIPEPTIDE TRANSPORT SYSTEM PERMEASE PROTEIN DPPB-RELATED"/>
    <property type="match status" value="1"/>
</dbReference>
<gene>
    <name evidence="9" type="ORF">HNR42_003599</name>
</gene>
<dbReference type="SUPFAM" id="SSF161098">
    <property type="entry name" value="MetI-like"/>
    <property type="match status" value="1"/>
</dbReference>
<dbReference type="RefSeq" id="WP_183988869.1">
    <property type="nucleotide sequence ID" value="NZ_JACHHG010000022.1"/>
</dbReference>
<evidence type="ECO:0000256" key="2">
    <source>
        <dbReference type="ARBA" id="ARBA00022448"/>
    </source>
</evidence>
<dbReference type="Pfam" id="PF00528">
    <property type="entry name" value="BPD_transp_1"/>
    <property type="match status" value="1"/>
</dbReference>
<dbReference type="Proteomes" id="UP000569951">
    <property type="component" value="Unassembled WGS sequence"/>
</dbReference>
<reference evidence="9 10" key="1">
    <citation type="submission" date="2020-08" db="EMBL/GenBank/DDBJ databases">
        <title>Genomic Encyclopedia of Type Strains, Phase IV (KMG-IV): sequencing the most valuable type-strain genomes for metagenomic binning, comparative biology and taxonomic classification.</title>
        <authorList>
            <person name="Goeker M."/>
        </authorList>
    </citation>
    <scope>NUCLEOTIDE SEQUENCE [LARGE SCALE GENOMIC DNA]</scope>
    <source>
        <strain evidence="9 10">DSM 21458</strain>
    </source>
</reference>
<feature type="domain" description="ABC transmembrane type-1" evidence="8">
    <location>
        <begin position="89"/>
        <end position="290"/>
    </location>
</feature>
<dbReference type="CDD" id="cd06261">
    <property type="entry name" value="TM_PBP2"/>
    <property type="match status" value="1"/>
</dbReference>
<feature type="transmembrane region" description="Helical" evidence="7">
    <location>
        <begin position="267"/>
        <end position="293"/>
    </location>
</feature>
<dbReference type="PROSITE" id="PS50928">
    <property type="entry name" value="ABC_TM1"/>
    <property type="match status" value="1"/>
</dbReference>